<dbReference type="Proteomes" id="UP000762676">
    <property type="component" value="Unassembled WGS sequence"/>
</dbReference>
<gene>
    <name evidence="1" type="ORF">ElyMa_005175000</name>
</gene>
<evidence type="ECO:0000313" key="2">
    <source>
        <dbReference type="Proteomes" id="UP000762676"/>
    </source>
</evidence>
<accession>A0AAV4JUS3</accession>
<name>A0AAV4JUS3_9GAST</name>
<keyword evidence="2" id="KW-1185">Reference proteome</keyword>
<comment type="caution">
    <text evidence="1">The sequence shown here is derived from an EMBL/GenBank/DDBJ whole genome shotgun (WGS) entry which is preliminary data.</text>
</comment>
<reference evidence="1 2" key="1">
    <citation type="journal article" date="2021" name="Elife">
        <title>Chloroplast acquisition without the gene transfer in kleptoplastic sea slugs, Plakobranchus ocellatus.</title>
        <authorList>
            <person name="Maeda T."/>
            <person name="Takahashi S."/>
            <person name="Yoshida T."/>
            <person name="Shimamura S."/>
            <person name="Takaki Y."/>
            <person name="Nagai Y."/>
            <person name="Toyoda A."/>
            <person name="Suzuki Y."/>
            <person name="Arimoto A."/>
            <person name="Ishii H."/>
            <person name="Satoh N."/>
            <person name="Nishiyama T."/>
            <person name="Hasebe M."/>
            <person name="Maruyama T."/>
            <person name="Minagawa J."/>
            <person name="Obokata J."/>
            <person name="Shigenobu S."/>
        </authorList>
    </citation>
    <scope>NUCLEOTIDE SEQUENCE [LARGE SCALE GENOMIC DNA]</scope>
</reference>
<proteinExistence type="predicted"/>
<dbReference type="AlphaFoldDB" id="A0AAV4JUS3"/>
<protein>
    <submittedName>
        <fullName evidence="1">Uncharacterized protein</fullName>
    </submittedName>
</protein>
<evidence type="ECO:0000313" key="1">
    <source>
        <dbReference type="EMBL" id="GFS25106.1"/>
    </source>
</evidence>
<sequence>MAPARPSPSSSAHKLFSDLANQRKPYNASTRLLTQLTQGYGCDWAAESPMAAYVVRDSKLSPALNHARAQTSLLLSRRYVSQSWKPDYLMGVRDTYCSVVVLGCYASSRIGNI</sequence>
<dbReference type="EMBL" id="BMAT01010356">
    <property type="protein sequence ID" value="GFS25106.1"/>
    <property type="molecule type" value="Genomic_DNA"/>
</dbReference>
<organism evidence="1 2">
    <name type="scientific">Elysia marginata</name>
    <dbReference type="NCBI Taxonomy" id="1093978"/>
    <lineage>
        <taxon>Eukaryota</taxon>
        <taxon>Metazoa</taxon>
        <taxon>Spiralia</taxon>
        <taxon>Lophotrochozoa</taxon>
        <taxon>Mollusca</taxon>
        <taxon>Gastropoda</taxon>
        <taxon>Heterobranchia</taxon>
        <taxon>Euthyneura</taxon>
        <taxon>Panpulmonata</taxon>
        <taxon>Sacoglossa</taxon>
        <taxon>Placobranchoidea</taxon>
        <taxon>Plakobranchidae</taxon>
        <taxon>Elysia</taxon>
    </lineage>
</organism>